<name>A0A5A8BZU4_CAFRO</name>
<dbReference type="EMBL" id="VLTL01000317">
    <property type="protein sequence ID" value="KAA0146246.1"/>
    <property type="molecule type" value="Genomic_DNA"/>
</dbReference>
<dbReference type="GO" id="GO:0016020">
    <property type="term" value="C:membrane"/>
    <property type="evidence" value="ECO:0007669"/>
    <property type="project" value="InterPro"/>
</dbReference>
<feature type="signal peptide" evidence="1">
    <location>
        <begin position="1"/>
        <end position="20"/>
    </location>
</feature>
<dbReference type="PANTHER" id="PTHR12224:SF0">
    <property type="entry name" value="BETA-1,4-MANNOSYL-GLYCOPROTEIN 4-BETA-N-ACETYLGLUCOSAMINYLTRANSFERASE"/>
    <property type="match status" value="1"/>
</dbReference>
<organism evidence="2 3">
    <name type="scientific">Cafeteria roenbergensis</name>
    <name type="common">Marine flagellate</name>
    <dbReference type="NCBI Taxonomy" id="33653"/>
    <lineage>
        <taxon>Eukaryota</taxon>
        <taxon>Sar</taxon>
        <taxon>Stramenopiles</taxon>
        <taxon>Bigyra</taxon>
        <taxon>Opalozoa</taxon>
        <taxon>Bicosoecida</taxon>
        <taxon>Cafeteriaceae</taxon>
        <taxon>Cafeteria</taxon>
    </lineage>
</organism>
<evidence type="ECO:0000313" key="3">
    <source>
        <dbReference type="Proteomes" id="UP000324907"/>
    </source>
</evidence>
<sequence length="427" mass="47363">MRTAVAVAVALTLCSPLANAKLATMASLARQDPAAPPRIGPFVLSRRGDADDFDTSPEGVRGFCNNWGFEPASRPARVIEVMSFLRETHLLATKLRELHDIVDTFVVVEGTTTFSGEPVRPWLREGLLAELGPWLGSKVIALTQDELPSCADIAPRLANITRVKLPPVSEGLGAWRCGWAQETERRRIGLAHVLDRLDLGDDDVVVLSDVDEVMSRTSARVLKYCSASRAGTRPDVMVPLISLHYYGLAFHDPGMWAVVKTVRGWRLKEVGAAQASLARFELRAAFGEWPKAAAMVVASGGWHMSFFQSEKAMRRKLVLQPHHELRHPRLLDPERIRACQESGGDVYGRPDNNFMPAEDAADANPYVSRDDYLREYGPQAQPRLFREYPSVFHSRRLWTAGARRVPRGAEAAALRARCLIPERGLDS</sequence>
<reference evidence="2 3" key="1">
    <citation type="submission" date="2019-07" db="EMBL/GenBank/DDBJ databases">
        <title>Genomes of Cafeteria roenbergensis.</title>
        <authorList>
            <person name="Fischer M.G."/>
            <person name="Hackl T."/>
            <person name="Roman M."/>
        </authorList>
    </citation>
    <scope>NUCLEOTIDE SEQUENCE [LARGE SCALE GENOMIC DNA]</scope>
    <source>
        <strain evidence="2 3">RCC970-E3</strain>
    </source>
</reference>
<gene>
    <name evidence="2" type="ORF">FNF28_07701</name>
</gene>
<keyword evidence="1" id="KW-0732">Signal</keyword>
<proteinExistence type="predicted"/>
<dbReference type="PANTHER" id="PTHR12224">
    <property type="entry name" value="BETA-1,4-MANNOSYL-GLYCOPROTEIN BETA-1,4-N-ACETYLGLUCOSAMINYL-TRANSFERASE"/>
    <property type="match status" value="1"/>
</dbReference>
<dbReference type="GO" id="GO:0003830">
    <property type="term" value="F:beta-1,4-mannosylglycoprotein 4-beta-N-acetylglucosaminyltransferase activity"/>
    <property type="evidence" value="ECO:0007669"/>
    <property type="project" value="InterPro"/>
</dbReference>
<accession>A0A5A8BZU4</accession>
<feature type="chain" id="PRO_5022890066" description="Glycosyl transferase 64 domain-containing protein" evidence="1">
    <location>
        <begin position="21"/>
        <end position="427"/>
    </location>
</feature>
<protein>
    <recommendedName>
        <fullName evidence="4">Glycosyl transferase 64 domain-containing protein</fullName>
    </recommendedName>
</protein>
<dbReference type="GO" id="GO:0006044">
    <property type="term" value="P:N-acetylglucosamine metabolic process"/>
    <property type="evidence" value="ECO:0007669"/>
    <property type="project" value="TreeGrafter"/>
</dbReference>
<comment type="caution">
    <text evidence="2">The sequence shown here is derived from an EMBL/GenBank/DDBJ whole genome shotgun (WGS) entry which is preliminary data.</text>
</comment>
<dbReference type="InterPro" id="IPR006813">
    <property type="entry name" value="Glyco_trans_17"/>
</dbReference>
<evidence type="ECO:0008006" key="4">
    <source>
        <dbReference type="Google" id="ProtNLM"/>
    </source>
</evidence>
<evidence type="ECO:0000256" key="1">
    <source>
        <dbReference type="SAM" id="SignalP"/>
    </source>
</evidence>
<evidence type="ECO:0000313" key="2">
    <source>
        <dbReference type="EMBL" id="KAA0146246.1"/>
    </source>
</evidence>
<dbReference type="AlphaFoldDB" id="A0A5A8BZU4"/>
<dbReference type="Proteomes" id="UP000324907">
    <property type="component" value="Unassembled WGS sequence"/>
</dbReference>
<dbReference type="Pfam" id="PF04724">
    <property type="entry name" value="Glyco_transf_17"/>
    <property type="match status" value="2"/>
</dbReference>